<dbReference type="CDD" id="cd16343">
    <property type="entry name" value="LMWPTP"/>
    <property type="match status" value="1"/>
</dbReference>
<dbReference type="Proteomes" id="UP000630528">
    <property type="component" value="Unassembled WGS sequence"/>
</dbReference>
<dbReference type="PANTHER" id="PTHR11717">
    <property type="entry name" value="LOW MOLECULAR WEIGHT PROTEIN TYROSINE PHOSPHATASE"/>
    <property type="match status" value="1"/>
</dbReference>
<dbReference type="InterPro" id="IPR036196">
    <property type="entry name" value="Ptyr_pPase_sf"/>
</dbReference>
<evidence type="ECO:0000259" key="7">
    <source>
        <dbReference type="SMART" id="SM00226"/>
    </source>
</evidence>
<feature type="active site" description="Nucleophile" evidence="6">
    <location>
        <position position="8"/>
    </location>
</feature>
<dbReference type="SMART" id="SM00226">
    <property type="entry name" value="LMWPc"/>
    <property type="match status" value="1"/>
</dbReference>
<proteinExistence type="inferred from homology"/>
<sequence>MKNLLVLCEGNICRSPMAAGLLSARLPQFATRSAGLGALVGEPADPLAVSLLQARGIDISGHRAVQVTRKMCLDSDVVLVMDRAQRKRLEELYPESRGRVFRLGEFTDQDIPDPYRLPERAFRHALELIDAGVERWLQRIERL</sequence>
<dbReference type="InterPro" id="IPR017867">
    <property type="entry name" value="Tyr_phospatase_low_mol_wt"/>
</dbReference>
<dbReference type="RefSeq" id="WP_201177245.1">
    <property type="nucleotide sequence ID" value="NZ_JAEPWM010000013.1"/>
</dbReference>
<accession>A0A934WQ10</accession>
<comment type="similarity">
    <text evidence="1">Belongs to the low molecular weight phosphotyrosine protein phosphatase family.</text>
</comment>
<dbReference type="Gene3D" id="3.40.50.2300">
    <property type="match status" value="1"/>
</dbReference>
<dbReference type="AlphaFoldDB" id="A0A934WQ10"/>
<evidence type="ECO:0000256" key="1">
    <source>
        <dbReference type="ARBA" id="ARBA00011063"/>
    </source>
</evidence>
<organism evidence="8 9">
    <name type="scientific">Ramlibacter ginsenosidimutans</name>
    <dbReference type="NCBI Taxonomy" id="502333"/>
    <lineage>
        <taxon>Bacteria</taxon>
        <taxon>Pseudomonadati</taxon>
        <taxon>Pseudomonadota</taxon>
        <taxon>Betaproteobacteria</taxon>
        <taxon>Burkholderiales</taxon>
        <taxon>Comamonadaceae</taxon>
        <taxon>Ramlibacter</taxon>
    </lineage>
</organism>
<evidence type="ECO:0000256" key="6">
    <source>
        <dbReference type="PIRSR" id="PIRSR617867-1"/>
    </source>
</evidence>
<dbReference type="InterPro" id="IPR050438">
    <property type="entry name" value="LMW_PTPase"/>
</dbReference>
<evidence type="ECO:0000256" key="3">
    <source>
        <dbReference type="ARBA" id="ARBA00022801"/>
    </source>
</evidence>
<dbReference type="PRINTS" id="PR00719">
    <property type="entry name" value="LMWPTPASE"/>
</dbReference>
<name>A0A934WQ10_9BURK</name>
<dbReference type="PANTHER" id="PTHR11717:SF31">
    <property type="entry name" value="LOW MOLECULAR WEIGHT PROTEIN-TYROSINE-PHOSPHATASE ETP-RELATED"/>
    <property type="match status" value="1"/>
</dbReference>
<evidence type="ECO:0000256" key="2">
    <source>
        <dbReference type="ARBA" id="ARBA00013064"/>
    </source>
</evidence>
<dbReference type="Pfam" id="PF01451">
    <property type="entry name" value="LMWPc"/>
    <property type="match status" value="1"/>
</dbReference>
<dbReference type="GO" id="GO:0004725">
    <property type="term" value="F:protein tyrosine phosphatase activity"/>
    <property type="evidence" value="ECO:0007669"/>
    <property type="project" value="UniProtKB-EC"/>
</dbReference>
<comment type="caution">
    <text evidence="8">The sequence shown here is derived from an EMBL/GenBank/DDBJ whole genome shotgun (WGS) entry which is preliminary data.</text>
</comment>
<reference evidence="8" key="1">
    <citation type="journal article" date="2012" name="J. Microbiol. Biotechnol.">
        <title>Ramlibacter ginsenosidimutans sp. nov., with ginsenoside-converting activity.</title>
        <authorList>
            <person name="Wang L."/>
            <person name="An D.S."/>
            <person name="Kim S.G."/>
            <person name="Jin F.X."/>
            <person name="Kim S.C."/>
            <person name="Lee S.T."/>
            <person name="Im W.T."/>
        </authorList>
    </citation>
    <scope>NUCLEOTIDE SEQUENCE</scope>
    <source>
        <strain evidence="8">KACC 17527</strain>
    </source>
</reference>
<feature type="domain" description="Phosphotyrosine protein phosphatase I" evidence="7">
    <location>
        <begin position="2"/>
        <end position="139"/>
    </location>
</feature>
<dbReference type="EMBL" id="JAEPWM010000013">
    <property type="protein sequence ID" value="MBK6009033.1"/>
    <property type="molecule type" value="Genomic_DNA"/>
</dbReference>
<dbReference type="EC" id="3.1.3.48" evidence="2"/>
<keyword evidence="9" id="KW-1185">Reference proteome</keyword>
<dbReference type="InterPro" id="IPR023485">
    <property type="entry name" value="Ptyr_pPase"/>
</dbReference>
<keyword evidence="3" id="KW-0378">Hydrolase</keyword>
<keyword evidence="4" id="KW-0904">Protein phosphatase</keyword>
<feature type="active site" evidence="6">
    <location>
        <position position="14"/>
    </location>
</feature>
<dbReference type="SUPFAM" id="SSF52788">
    <property type="entry name" value="Phosphotyrosine protein phosphatases I"/>
    <property type="match status" value="1"/>
</dbReference>
<evidence type="ECO:0000313" key="9">
    <source>
        <dbReference type="Proteomes" id="UP000630528"/>
    </source>
</evidence>
<evidence type="ECO:0000256" key="5">
    <source>
        <dbReference type="ARBA" id="ARBA00051722"/>
    </source>
</evidence>
<evidence type="ECO:0000313" key="8">
    <source>
        <dbReference type="EMBL" id="MBK6009033.1"/>
    </source>
</evidence>
<reference evidence="8" key="2">
    <citation type="submission" date="2021-01" db="EMBL/GenBank/DDBJ databases">
        <authorList>
            <person name="Kang M."/>
        </authorList>
    </citation>
    <scope>NUCLEOTIDE SEQUENCE</scope>
    <source>
        <strain evidence="8">KACC 17527</strain>
    </source>
</reference>
<feature type="active site" description="Proton donor" evidence="6">
    <location>
        <position position="113"/>
    </location>
</feature>
<protein>
    <recommendedName>
        <fullName evidence="2">protein-tyrosine-phosphatase</fullName>
        <ecNumber evidence="2">3.1.3.48</ecNumber>
    </recommendedName>
</protein>
<comment type="catalytic activity">
    <reaction evidence="5">
        <text>O-phospho-L-tyrosyl-[protein] + H2O = L-tyrosyl-[protein] + phosphate</text>
        <dbReference type="Rhea" id="RHEA:10684"/>
        <dbReference type="Rhea" id="RHEA-COMP:10136"/>
        <dbReference type="Rhea" id="RHEA-COMP:20101"/>
        <dbReference type="ChEBI" id="CHEBI:15377"/>
        <dbReference type="ChEBI" id="CHEBI:43474"/>
        <dbReference type="ChEBI" id="CHEBI:46858"/>
        <dbReference type="ChEBI" id="CHEBI:61978"/>
        <dbReference type="EC" id="3.1.3.48"/>
    </reaction>
</comment>
<evidence type="ECO:0000256" key="4">
    <source>
        <dbReference type="ARBA" id="ARBA00022912"/>
    </source>
</evidence>
<gene>
    <name evidence="8" type="ORF">JJB11_23285</name>
</gene>